<accession>A0ABS5QNQ8</accession>
<reference evidence="1 2" key="1">
    <citation type="journal article" date="2021" name="Nat. Commun.">
        <title>Reductive evolution and unique predatory mode in the CPR bacterium Vampirococcus lugosii.</title>
        <authorList>
            <person name="Moreira D."/>
            <person name="Zivanovic Y."/>
            <person name="Lopez-Archilla A.I."/>
            <person name="Iniesto M."/>
            <person name="Lopez-Garcia P."/>
        </authorList>
    </citation>
    <scope>NUCLEOTIDE SEQUENCE [LARGE SCALE GENOMIC DNA]</scope>
    <source>
        <strain evidence="1">Chiprana</strain>
    </source>
</reference>
<name>A0ABS5QNQ8_9BACT</name>
<comment type="caution">
    <text evidence="1">The sequence shown here is derived from an EMBL/GenBank/DDBJ whole genome shotgun (WGS) entry which is preliminary data.</text>
</comment>
<evidence type="ECO:0000313" key="2">
    <source>
        <dbReference type="Proteomes" id="UP000680365"/>
    </source>
</evidence>
<evidence type="ECO:0000313" key="1">
    <source>
        <dbReference type="EMBL" id="MBS8122303.1"/>
    </source>
</evidence>
<protein>
    <submittedName>
        <fullName evidence="1">Uncharacterized protein</fullName>
    </submittedName>
</protein>
<sequence length="72" mass="8460">MWTYFIEKNHIVLLKNKKSICFLVPKVANTSISFALADILDIDTEGKSIRKILPRIQKQEVTKNYNNYNKFL</sequence>
<dbReference type="EMBL" id="JAEDAM010000069">
    <property type="protein sequence ID" value="MBS8122303.1"/>
    <property type="molecule type" value="Genomic_DNA"/>
</dbReference>
<proteinExistence type="predicted"/>
<keyword evidence="2" id="KW-1185">Reference proteome</keyword>
<dbReference type="RefSeq" id="WP_213349742.1">
    <property type="nucleotide sequence ID" value="NZ_JAEDAM010000069.1"/>
</dbReference>
<dbReference type="Proteomes" id="UP000680365">
    <property type="component" value="Unassembled WGS sequence"/>
</dbReference>
<gene>
    <name evidence="1" type="ORF">VAMP_275n28</name>
</gene>
<organism evidence="1 2">
    <name type="scientific">Candidatus Vampirococcus lugosii</name>
    <dbReference type="NCBI Taxonomy" id="2789015"/>
    <lineage>
        <taxon>Bacteria</taxon>
        <taxon>Candidatus Absconditibacteriota</taxon>
        <taxon>Vampirococcus</taxon>
    </lineage>
</organism>